<evidence type="ECO:0000313" key="1">
    <source>
        <dbReference type="EMBL" id="MBB4480057.1"/>
    </source>
</evidence>
<proteinExistence type="predicted"/>
<sequence>MDAGPHAPVAACLAVTLHQRGVVHHIGSKNGSKLAIHDGVF</sequence>
<reference evidence="3 4" key="1">
    <citation type="submission" date="2020-08" db="EMBL/GenBank/DDBJ databases">
        <title>Genomic Encyclopedia of Type Strains, Phase IV (KMG-V): Genome sequencing to study the core and pangenomes of soil and plant-associated prokaryotes.</title>
        <authorList>
            <person name="Whitman W."/>
        </authorList>
    </citation>
    <scope>NUCLEOTIDE SEQUENCE [LARGE SCALE GENOMIC DNA]</scope>
    <source>
        <strain evidence="1 4">SEMIA 471</strain>
        <strain evidence="2 3">SEMIA 489</strain>
    </source>
</reference>
<dbReference type="Proteomes" id="UP000523431">
    <property type="component" value="Unassembled WGS sequence"/>
</dbReference>
<dbReference type="EMBL" id="JACIHU010000004">
    <property type="protein sequence ID" value="MBB4480057.1"/>
    <property type="molecule type" value="Genomic_DNA"/>
</dbReference>
<comment type="caution">
    <text evidence="1">The sequence shown here is derived from an EMBL/GenBank/DDBJ whole genome shotgun (WGS) entry which is preliminary data.</text>
</comment>
<evidence type="ECO:0000313" key="2">
    <source>
        <dbReference type="EMBL" id="MBB4535618.1"/>
    </source>
</evidence>
<gene>
    <name evidence="1" type="ORF">GGE46_002638</name>
    <name evidence="2" type="ORF">GGE57_002367</name>
</gene>
<dbReference type="Proteomes" id="UP000557344">
    <property type="component" value="Unassembled WGS sequence"/>
</dbReference>
<name>A0A7W6Y9Q5_RHIET</name>
<dbReference type="EMBL" id="JACIID010000004">
    <property type="protein sequence ID" value="MBB4535618.1"/>
    <property type="molecule type" value="Genomic_DNA"/>
</dbReference>
<organism evidence="1 4">
    <name type="scientific">Rhizobium etli</name>
    <dbReference type="NCBI Taxonomy" id="29449"/>
    <lineage>
        <taxon>Bacteria</taxon>
        <taxon>Pseudomonadati</taxon>
        <taxon>Pseudomonadota</taxon>
        <taxon>Alphaproteobacteria</taxon>
        <taxon>Hyphomicrobiales</taxon>
        <taxon>Rhizobiaceae</taxon>
        <taxon>Rhizobium/Agrobacterium group</taxon>
        <taxon>Rhizobium</taxon>
    </lineage>
</organism>
<evidence type="ECO:0000313" key="3">
    <source>
        <dbReference type="Proteomes" id="UP000523431"/>
    </source>
</evidence>
<dbReference type="AlphaFoldDB" id="A0A7W6Y9Q5"/>
<accession>A0A7W6Y9Q5</accession>
<evidence type="ECO:0000313" key="4">
    <source>
        <dbReference type="Proteomes" id="UP000557344"/>
    </source>
</evidence>
<protein>
    <submittedName>
        <fullName evidence="1">Uncharacterized protein</fullName>
    </submittedName>
</protein>